<dbReference type="OrthoDB" id="10280587at2759"/>
<keyword evidence="4" id="KW-1185">Reference proteome</keyword>
<keyword evidence="2" id="KW-1133">Transmembrane helix</keyword>
<dbReference type="GeneID" id="106077715"/>
<dbReference type="RefSeq" id="XP_055874948.1">
    <property type="nucleotide sequence ID" value="XM_056018973.1"/>
</dbReference>
<feature type="signal peptide" evidence="3">
    <location>
        <begin position="1"/>
        <end position="24"/>
    </location>
</feature>
<reference evidence="5" key="1">
    <citation type="submission" date="2025-08" db="UniProtKB">
        <authorList>
            <consortium name="RefSeq"/>
        </authorList>
    </citation>
    <scope>IDENTIFICATION</scope>
</reference>
<protein>
    <submittedName>
        <fullName evidence="5">Uncharacterized protein LOC106077715</fullName>
    </submittedName>
</protein>
<organism evidence="4 5">
    <name type="scientific">Biomphalaria glabrata</name>
    <name type="common">Bloodfluke planorb</name>
    <name type="synonym">Freshwater snail</name>
    <dbReference type="NCBI Taxonomy" id="6526"/>
    <lineage>
        <taxon>Eukaryota</taxon>
        <taxon>Metazoa</taxon>
        <taxon>Spiralia</taxon>
        <taxon>Lophotrochozoa</taxon>
        <taxon>Mollusca</taxon>
        <taxon>Gastropoda</taxon>
        <taxon>Heterobranchia</taxon>
        <taxon>Euthyneura</taxon>
        <taxon>Panpulmonata</taxon>
        <taxon>Hygrophila</taxon>
        <taxon>Lymnaeoidea</taxon>
        <taxon>Planorbidae</taxon>
        <taxon>Biomphalaria</taxon>
    </lineage>
</organism>
<feature type="compositionally biased region" description="Polar residues" evidence="1">
    <location>
        <begin position="276"/>
        <end position="285"/>
    </location>
</feature>
<evidence type="ECO:0000313" key="5">
    <source>
        <dbReference type="RefSeq" id="XP_055874948.1"/>
    </source>
</evidence>
<keyword evidence="2" id="KW-0472">Membrane</keyword>
<name>A0A9W2ZJ04_BIOGL</name>
<evidence type="ECO:0000313" key="4">
    <source>
        <dbReference type="Proteomes" id="UP001165740"/>
    </source>
</evidence>
<accession>A0A9W2ZJ04</accession>
<keyword evidence="3" id="KW-0732">Signal</keyword>
<dbReference type="Proteomes" id="UP001165740">
    <property type="component" value="Chromosome 2"/>
</dbReference>
<feature type="transmembrane region" description="Helical" evidence="2">
    <location>
        <begin position="136"/>
        <end position="158"/>
    </location>
</feature>
<dbReference type="AlphaFoldDB" id="A0A9W2ZJ04"/>
<evidence type="ECO:0000256" key="2">
    <source>
        <dbReference type="SAM" id="Phobius"/>
    </source>
</evidence>
<feature type="region of interest" description="Disordered" evidence="1">
    <location>
        <begin position="276"/>
        <end position="298"/>
    </location>
</feature>
<feature type="compositionally biased region" description="Basic and acidic residues" evidence="1">
    <location>
        <begin position="228"/>
        <end position="251"/>
    </location>
</feature>
<sequence>MDFLTRQLFVLFLLIFCKIKETFAQELTMEIWKTLQCPADTLKCTDGHCCKYGEAYCSSVTNTCEPVFPTGLQNRKVYCCESLESPNVTAITNERLTTACYYLFGKENFTLNNCVDKTKNDIVDCTQDNGISYSEIVAWTLVSVLFIGASCLVMVIFYMCKTRFLRHDEENKHIDCSSDTDLTKQGQINKEKQSLLDSPADSPTQLKENLIQRNKDTDDGRSEEDDVEVNRDVPRDQESSESINREVTSDKACHIPMQSSNRHVLIGLVQQTFSPADQDGNTAISPSGALYSMQNEAE</sequence>
<feature type="region of interest" description="Disordered" evidence="1">
    <location>
        <begin position="192"/>
        <end position="251"/>
    </location>
</feature>
<evidence type="ECO:0000256" key="3">
    <source>
        <dbReference type="SAM" id="SignalP"/>
    </source>
</evidence>
<feature type="chain" id="PRO_5040769365" evidence="3">
    <location>
        <begin position="25"/>
        <end position="298"/>
    </location>
</feature>
<evidence type="ECO:0000256" key="1">
    <source>
        <dbReference type="SAM" id="MobiDB-lite"/>
    </source>
</evidence>
<gene>
    <name evidence="5" type="primary">LOC106077715</name>
</gene>
<keyword evidence="2" id="KW-0812">Transmembrane</keyword>
<proteinExistence type="predicted"/>